<reference evidence="2 3" key="1">
    <citation type="journal article" date="2018" name="G3 (Bethesda)">
        <title>Phylogenetic and Phylogenomic Definition of Rhizopus Species.</title>
        <authorList>
            <person name="Gryganskyi A.P."/>
            <person name="Golan J."/>
            <person name="Dolatabadi S."/>
            <person name="Mondo S."/>
            <person name="Robb S."/>
            <person name="Idnurm A."/>
            <person name="Muszewska A."/>
            <person name="Steczkiewicz K."/>
            <person name="Masonjones S."/>
            <person name="Liao H.L."/>
            <person name="Gajdeczka M.T."/>
            <person name="Anike F."/>
            <person name="Vuek A."/>
            <person name="Anishchenko I.M."/>
            <person name="Voigt K."/>
            <person name="de Hoog G.S."/>
            <person name="Smith M.E."/>
            <person name="Heitman J."/>
            <person name="Vilgalys R."/>
            <person name="Stajich J.E."/>
        </authorList>
    </citation>
    <scope>NUCLEOTIDE SEQUENCE [LARGE SCALE GENOMIC DNA]</scope>
    <source>
        <strain evidence="2 3">LSU 92-RS-03</strain>
    </source>
</reference>
<dbReference type="AlphaFoldDB" id="A0A367KUS7"/>
<dbReference type="Proteomes" id="UP000253551">
    <property type="component" value="Unassembled WGS sequence"/>
</dbReference>
<protein>
    <submittedName>
        <fullName evidence="2">Uncharacterized protein</fullName>
    </submittedName>
</protein>
<organism evidence="2 3">
    <name type="scientific">Rhizopus stolonifer</name>
    <name type="common">Rhizopus nigricans</name>
    <dbReference type="NCBI Taxonomy" id="4846"/>
    <lineage>
        <taxon>Eukaryota</taxon>
        <taxon>Fungi</taxon>
        <taxon>Fungi incertae sedis</taxon>
        <taxon>Mucoromycota</taxon>
        <taxon>Mucoromycotina</taxon>
        <taxon>Mucoromycetes</taxon>
        <taxon>Mucorales</taxon>
        <taxon>Mucorineae</taxon>
        <taxon>Rhizopodaceae</taxon>
        <taxon>Rhizopus</taxon>
    </lineage>
</organism>
<dbReference type="STRING" id="4846.A0A367KUS7"/>
<feature type="compositionally biased region" description="Basic and acidic residues" evidence="1">
    <location>
        <begin position="267"/>
        <end position="276"/>
    </location>
</feature>
<evidence type="ECO:0000313" key="2">
    <source>
        <dbReference type="EMBL" id="RCI05951.1"/>
    </source>
</evidence>
<feature type="region of interest" description="Disordered" evidence="1">
    <location>
        <begin position="266"/>
        <end position="290"/>
    </location>
</feature>
<dbReference type="OrthoDB" id="2144998at2759"/>
<sequence>MDNTKLIFLVDIQCLLQDKLSSEQLILSFKHIASFYHDQKKTIDWGYQFFDSLTTRTFNVSSRLYGLEEIDDLIKHVDSERKTPVLSSYTPNSAFMQLKQALKEVFGNFPWEVNYDFKSDLVDKDQQEKHHVYTFMTLPSNLPSLEYFFTKERTENLNYDAALASATNIFADIKNDLLKIYADVFRQRHVSFNLIDTDYKYNSANVQAGLFDELMGRGFQLCTQGFRGRYILFNMFIQEYSNYSTYHYPDLQESLLYKPMAFPTSTKSRDTSDHHTLTNLNKPSSTKRRHDRKLLHQNISVVFDNKPVIWKGPLESPDSTELGPVSMYSLCKDSSRIDPLAFFYCLNIEIQSLIDLSQFDSSWLLYDDHSSNFENNFIMSVDFDYGNGHPFIDCLASLSTNRQVAIAKQVLLEGAEEIPRFMCIEPMTRGRAAVRFLNILALPEKESLQVAYERDMMNSMVEKMTRARLDEIIQTGTHGSKKRMLPLNVTPSDSVKASILEYKRKNEKGNVEDVKSKEIEDEKEDIVELPEDIPAFNEKLRNLYYEALYERGHFFEAFLSIVDRFINHLVDNKKIDSEEIIKVIKSIACTRETLEAKHELKIKNAKQWKTPLTTAKEDEFMYEWWERAKEQSPELESENECLLLLKVTETDEEVDDVDKSEYNFLKLLESR</sequence>
<proteinExistence type="predicted"/>
<dbReference type="EMBL" id="PJQM01000265">
    <property type="protein sequence ID" value="RCI05951.1"/>
    <property type="molecule type" value="Genomic_DNA"/>
</dbReference>
<name>A0A367KUS7_RHIST</name>
<keyword evidence="3" id="KW-1185">Reference proteome</keyword>
<accession>A0A367KUS7</accession>
<evidence type="ECO:0000256" key="1">
    <source>
        <dbReference type="SAM" id="MobiDB-lite"/>
    </source>
</evidence>
<gene>
    <name evidence="2" type="ORF">CU098_012501</name>
</gene>
<comment type="caution">
    <text evidence="2">The sequence shown here is derived from an EMBL/GenBank/DDBJ whole genome shotgun (WGS) entry which is preliminary data.</text>
</comment>
<evidence type="ECO:0000313" key="3">
    <source>
        <dbReference type="Proteomes" id="UP000253551"/>
    </source>
</evidence>